<dbReference type="PROSITE" id="PS01186">
    <property type="entry name" value="EGF_2"/>
    <property type="match status" value="1"/>
</dbReference>
<evidence type="ECO:0000313" key="6">
    <source>
        <dbReference type="Proteomes" id="UP000593571"/>
    </source>
</evidence>
<name>A0A7J8HQ36_ROUAE</name>
<dbReference type="Gene3D" id="2.10.25.10">
    <property type="entry name" value="Laminin"/>
    <property type="match status" value="1"/>
</dbReference>
<dbReference type="EMBL" id="JACASE010000004">
    <property type="protein sequence ID" value="KAF6473999.1"/>
    <property type="molecule type" value="Genomic_DNA"/>
</dbReference>
<accession>A0A7J8HQ36</accession>
<sequence>MDPCTGGNRCAYICQSENGVARCACHPGYQLSEDKKACEALDDDELEEEEEELEVVRFAGLLFKSASQLLHYVAASLPPTHQDEEDEEEDEKDTRELTALQKVVCLDHAFGHNCSLNCADCMNGGRCQEKKSGCSCPAGWGGILCNESKRYPKELVRG</sequence>
<dbReference type="AlphaFoldDB" id="A0A7J8HQ36"/>
<dbReference type="Gene3D" id="2.170.300.10">
    <property type="entry name" value="Tie2 ligand-binding domain superfamily"/>
    <property type="match status" value="1"/>
</dbReference>
<comment type="caution">
    <text evidence="5">The sequence shown here is derived from an EMBL/GenBank/DDBJ whole genome shotgun (WGS) entry which is preliminary data.</text>
</comment>
<organism evidence="5 6">
    <name type="scientific">Rousettus aegyptiacus</name>
    <name type="common">Egyptian fruit bat</name>
    <name type="synonym">Pteropus aegyptiacus</name>
    <dbReference type="NCBI Taxonomy" id="9407"/>
    <lineage>
        <taxon>Eukaryota</taxon>
        <taxon>Metazoa</taxon>
        <taxon>Chordata</taxon>
        <taxon>Craniata</taxon>
        <taxon>Vertebrata</taxon>
        <taxon>Euteleostomi</taxon>
        <taxon>Mammalia</taxon>
        <taxon>Eutheria</taxon>
        <taxon>Laurasiatheria</taxon>
        <taxon>Chiroptera</taxon>
        <taxon>Yinpterochiroptera</taxon>
        <taxon>Pteropodoidea</taxon>
        <taxon>Pteropodidae</taxon>
        <taxon>Rousettinae</taxon>
        <taxon>Rousettus</taxon>
    </lineage>
</organism>
<protein>
    <recommendedName>
        <fullName evidence="3 4">EGF-like domain-containing protein</fullName>
    </recommendedName>
</protein>
<dbReference type="Pfam" id="PF12662">
    <property type="entry name" value="cEGF"/>
    <property type="match status" value="1"/>
</dbReference>
<feature type="domain" description="EGF-like" evidence="3 4">
    <location>
        <begin position="134"/>
        <end position="145"/>
    </location>
</feature>
<feature type="region of interest" description="Disordered" evidence="2">
    <location>
        <begin position="75"/>
        <end position="94"/>
    </location>
</feature>
<dbReference type="Proteomes" id="UP000593571">
    <property type="component" value="Unassembled WGS sequence"/>
</dbReference>
<dbReference type="PROSITE" id="PS00022">
    <property type="entry name" value="EGF_1"/>
    <property type="match status" value="1"/>
</dbReference>
<reference evidence="5 6" key="1">
    <citation type="journal article" date="2020" name="Nature">
        <title>Six reference-quality genomes reveal evolution of bat adaptations.</title>
        <authorList>
            <person name="Jebb D."/>
            <person name="Huang Z."/>
            <person name="Pippel M."/>
            <person name="Hughes G.M."/>
            <person name="Lavrichenko K."/>
            <person name="Devanna P."/>
            <person name="Winkler S."/>
            <person name="Jermiin L.S."/>
            <person name="Skirmuntt E.C."/>
            <person name="Katzourakis A."/>
            <person name="Burkitt-Gray L."/>
            <person name="Ray D.A."/>
            <person name="Sullivan K.A.M."/>
            <person name="Roscito J.G."/>
            <person name="Kirilenko B.M."/>
            <person name="Davalos L.M."/>
            <person name="Corthals A.P."/>
            <person name="Power M.L."/>
            <person name="Jones G."/>
            <person name="Ransome R.D."/>
            <person name="Dechmann D.K.N."/>
            <person name="Locatelli A.G."/>
            <person name="Puechmaille S.J."/>
            <person name="Fedrigo O."/>
            <person name="Jarvis E.D."/>
            <person name="Hiller M."/>
            <person name="Vernes S.C."/>
            <person name="Myers E.W."/>
            <person name="Teeling E.C."/>
        </authorList>
    </citation>
    <scope>NUCLEOTIDE SEQUENCE [LARGE SCALE GENOMIC DNA]</scope>
    <source>
        <strain evidence="5">MRouAeg1</strain>
        <tissue evidence="5">Muscle</tissue>
    </source>
</reference>
<dbReference type="InterPro" id="IPR026823">
    <property type="entry name" value="cEGF"/>
</dbReference>
<gene>
    <name evidence="5" type="ORF">HJG63_004327</name>
</gene>
<evidence type="ECO:0000256" key="2">
    <source>
        <dbReference type="SAM" id="MobiDB-lite"/>
    </source>
</evidence>
<proteinExistence type="predicted"/>
<dbReference type="InterPro" id="IPR000742">
    <property type="entry name" value="EGF"/>
</dbReference>
<dbReference type="SMART" id="SM00181">
    <property type="entry name" value="EGF"/>
    <property type="match status" value="2"/>
</dbReference>
<evidence type="ECO:0000259" key="3">
    <source>
        <dbReference type="PROSITE" id="PS00022"/>
    </source>
</evidence>
<evidence type="ECO:0000256" key="1">
    <source>
        <dbReference type="ARBA" id="ARBA00022536"/>
    </source>
</evidence>
<dbReference type="SUPFAM" id="SSF57196">
    <property type="entry name" value="EGF/Laminin"/>
    <property type="match status" value="1"/>
</dbReference>
<evidence type="ECO:0000313" key="5">
    <source>
        <dbReference type="EMBL" id="KAF6473999.1"/>
    </source>
</evidence>
<keyword evidence="1" id="KW-0245">EGF-like domain</keyword>
<keyword evidence="6" id="KW-1185">Reference proteome</keyword>
<evidence type="ECO:0000259" key="4">
    <source>
        <dbReference type="PROSITE" id="PS01186"/>
    </source>
</evidence>